<dbReference type="InterPro" id="IPR036047">
    <property type="entry name" value="F-box-like_dom_sf"/>
</dbReference>
<dbReference type="Gene3D" id="3.80.10.10">
    <property type="entry name" value="Ribonuclease Inhibitor"/>
    <property type="match status" value="1"/>
</dbReference>
<comment type="caution">
    <text evidence="3">The sequence shown here is derived from an EMBL/GenBank/DDBJ whole genome shotgun (WGS) entry which is preliminary data.</text>
</comment>
<dbReference type="Proteomes" id="UP000723463">
    <property type="component" value="Unassembled WGS sequence"/>
</dbReference>
<dbReference type="SUPFAM" id="SSF81383">
    <property type="entry name" value="F-box domain"/>
    <property type="match status" value="2"/>
</dbReference>
<dbReference type="PANTHER" id="PTHR32212">
    <property type="entry name" value="CYCLIN-LIKE F-BOX"/>
    <property type="match status" value="1"/>
</dbReference>
<accession>A0A9P6K616</accession>
<dbReference type="InterPro" id="IPR032675">
    <property type="entry name" value="LRR_dom_sf"/>
</dbReference>
<evidence type="ECO:0000313" key="4">
    <source>
        <dbReference type="Proteomes" id="UP000723463"/>
    </source>
</evidence>
<evidence type="ECO:0000259" key="2">
    <source>
        <dbReference type="Pfam" id="PF12937"/>
    </source>
</evidence>
<dbReference type="Pfam" id="PF12937">
    <property type="entry name" value="F-box-like"/>
    <property type="match status" value="1"/>
</dbReference>
<evidence type="ECO:0000256" key="1">
    <source>
        <dbReference type="SAM" id="MobiDB-lite"/>
    </source>
</evidence>
<protein>
    <recommendedName>
        <fullName evidence="2">F-box domain-containing protein</fullName>
    </recommendedName>
</protein>
<sequence>MQDPPSKQSSSSPSSPSGRPLSPLDVPELLEHILSYLSRYTLARTVIHVCREWLLLVQGRLHREVTWDSDWKPFTPRQALDGLPGAERLVIRSVQPGFNWYGPDIHAALQELRRSSSQLTLDDRYKGATLAGFNQPLRDIVLQIAYNFSDELKNTMPFPPSLTSLTIDQMTRFAVDVRRILSMCPLLESLHLLTSTYVYLQGAWINEGEAPLPHRVPLRSLVIQRFDTSQSTMEKILMMTPKLQDLQLVAMLRNRNGSSWDWTRFSKHIQSLSLQLKRFHFSMSQEVLPDDELQEATFSICPYSRDRILSHYDLTPTVVRKLTELPFFLTSLEILPSPNHLCHPLGWRLNERVMDSVYSARPLHQLLCESPSLRHLKTLKMTYILDFMDIHRRLEMYTPGGEEGGSRPTVALASVTPGIWICRDLTTLEVDVHFHREGMQRGAYLPRIVYGYISRVCPRLQDLRITFPFSCNIHIHSQNGRENPYVLEAGLCLLSRLVYLERLCVYYQTVICKIWELNWLCRSGRTVEGRNERRRTVDRWTTLLELEAVKERARLKTGTGTNYVQGAVGGQDVELMTGLQKLGLLEDVRDMVLEMDGDDFVCLPELYQLAVGRPHLEQTPEKEMSIPLSTTSTSIQTTLSPLDIPEILEQIFSYLDNSTLRRSIAPVCRQWFLLSQNRLVRDITWHESLGSFRKRRLLRKLPGAGRFYYCQLFTPRAQSECKHPFDKDVMHALGRLESAYRQKQLEKEQQQRHRSQGNTVVSNDNNRKRHPTSTSTTLYDAISPLREMNLYIAYARLSHLDTFTYPSSLTRLTIAVGFSYYAHFDICKVLRTCPSLEHFCAEGYGSVVQWSQFVLSTSNTVHQRQRKQQQPLRLRSLVLVNAYLPQDDLEFLLRFTPKLSELKLVANIWHYDKKYDWTRLFASLKVNNITLDKAHFSTLGNKMSAEEIESLWADVCPRSSSERSLWALDVTPQLLHTVFLQQDILTTLEVFWMPDKYLPSRTNCEESLGGAHELIHQYLCDSPYLAHLTTLKTVIRLKELDLFGRGRFINLDREYDAIEPDKGRYFSITTSGPTIPPRIWRCRGLRTLHVIVHLPDPFQPVFSRILFGYVARVCPAVEDLQICVPRACHYINLGGRLSGLHSPEPLLRLDGGFCLLGRLEFLQRLRVFRDLGYRTSSCEYWELDWIVTSKNGGKGRKIAQSRRKRQEEVESWKLWLANEERVEVVRCHARQQLSENEISSSSSGDGGSGVSVKDREVLSQLRNLGLLQDVEEMARELDEKEVRLMPSLERLSFNYPTLLRPEEELEQLFSK</sequence>
<dbReference type="InterPro" id="IPR001810">
    <property type="entry name" value="F-box_dom"/>
</dbReference>
<organism evidence="3 4">
    <name type="scientific">Mortierella hygrophila</name>
    <dbReference type="NCBI Taxonomy" id="979708"/>
    <lineage>
        <taxon>Eukaryota</taxon>
        <taxon>Fungi</taxon>
        <taxon>Fungi incertae sedis</taxon>
        <taxon>Mucoromycota</taxon>
        <taxon>Mortierellomycotina</taxon>
        <taxon>Mortierellomycetes</taxon>
        <taxon>Mortierellales</taxon>
        <taxon>Mortierellaceae</taxon>
        <taxon>Mortierella</taxon>
    </lineage>
</organism>
<feature type="region of interest" description="Disordered" evidence="1">
    <location>
        <begin position="744"/>
        <end position="775"/>
    </location>
</feature>
<feature type="domain" description="F-box" evidence="2">
    <location>
        <begin position="645"/>
        <end position="679"/>
    </location>
</feature>
<keyword evidence="4" id="KW-1185">Reference proteome</keyword>
<dbReference type="PANTHER" id="PTHR32212:SF234">
    <property type="entry name" value="F-BOX_LRR-REPEAT PROTEIN 13-LIKE"/>
    <property type="match status" value="1"/>
</dbReference>
<name>A0A9P6K616_9FUNG</name>
<feature type="region of interest" description="Disordered" evidence="1">
    <location>
        <begin position="1"/>
        <end position="22"/>
    </location>
</feature>
<proteinExistence type="predicted"/>
<evidence type="ECO:0000313" key="3">
    <source>
        <dbReference type="EMBL" id="KAF9548677.1"/>
    </source>
</evidence>
<reference evidence="3" key="1">
    <citation type="journal article" date="2020" name="Fungal Divers.">
        <title>Resolving the Mortierellaceae phylogeny through synthesis of multi-gene phylogenetics and phylogenomics.</title>
        <authorList>
            <person name="Vandepol N."/>
            <person name="Liber J."/>
            <person name="Desiro A."/>
            <person name="Na H."/>
            <person name="Kennedy M."/>
            <person name="Barry K."/>
            <person name="Grigoriev I.V."/>
            <person name="Miller A.N."/>
            <person name="O'Donnell K."/>
            <person name="Stajich J.E."/>
            <person name="Bonito G."/>
        </authorList>
    </citation>
    <scope>NUCLEOTIDE SEQUENCE</scope>
    <source>
        <strain evidence="3">NRRL 2591</strain>
    </source>
</reference>
<dbReference type="Gene3D" id="1.20.1280.50">
    <property type="match status" value="1"/>
</dbReference>
<gene>
    <name evidence="3" type="ORF">EC957_005916</name>
</gene>
<dbReference type="EMBL" id="JAAAXW010000027">
    <property type="protein sequence ID" value="KAF9548677.1"/>
    <property type="molecule type" value="Genomic_DNA"/>
</dbReference>